<name>A0A7K1U8I4_9BACT</name>
<keyword evidence="3" id="KW-1185">Reference proteome</keyword>
<dbReference type="RefSeq" id="WP_157307752.1">
    <property type="nucleotide sequence ID" value="NZ_WRXN01000008.1"/>
</dbReference>
<accession>A0A7K1U8I4</accession>
<dbReference type="EMBL" id="WRXN01000008">
    <property type="protein sequence ID" value="MVT10305.1"/>
    <property type="molecule type" value="Genomic_DNA"/>
</dbReference>
<evidence type="ECO:0000256" key="1">
    <source>
        <dbReference type="SAM" id="SignalP"/>
    </source>
</evidence>
<feature type="chain" id="PRO_5029496306" evidence="1">
    <location>
        <begin position="23"/>
        <end position="83"/>
    </location>
</feature>
<protein>
    <submittedName>
        <fullName evidence="2">Uncharacterized protein</fullName>
    </submittedName>
</protein>
<gene>
    <name evidence="2" type="ORF">GO493_18680</name>
</gene>
<evidence type="ECO:0000313" key="2">
    <source>
        <dbReference type="EMBL" id="MVT10305.1"/>
    </source>
</evidence>
<proteinExistence type="predicted"/>
<keyword evidence="1" id="KW-0732">Signal</keyword>
<evidence type="ECO:0000313" key="3">
    <source>
        <dbReference type="Proteomes" id="UP000461730"/>
    </source>
</evidence>
<reference evidence="2 3" key="1">
    <citation type="submission" date="2019-12" db="EMBL/GenBank/DDBJ databases">
        <title>Chitinophaga sp. strain ysch24 (GDMCC 1.1355), whole genome shotgun sequence.</title>
        <authorList>
            <person name="Zhang X."/>
        </authorList>
    </citation>
    <scope>NUCLEOTIDE SEQUENCE [LARGE SCALE GENOMIC DNA]</scope>
    <source>
        <strain evidence="3">ysch24</strain>
    </source>
</reference>
<dbReference type="AlphaFoldDB" id="A0A7K1U8I4"/>
<organism evidence="2 3">
    <name type="scientific">Chitinophaga tropicalis</name>
    <dbReference type="NCBI Taxonomy" id="2683588"/>
    <lineage>
        <taxon>Bacteria</taxon>
        <taxon>Pseudomonadati</taxon>
        <taxon>Bacteroidota</taxon>
        <taxon>Chitinophagia</taxon>
        <taxon>Chitinophagales</taxon>
        <taxon>Chitinophagaceae</taxon>
        <taxon>Chitinophaga</taxon>
    </lineage>
</organism>
<dbReference type="Proteomes" id="UP000461730">
    <property type="component" value="Unassembled WGS sequence"/>
</dbReference>
<comment type="caution">
    <text evidence="2">The sequence shown here is derived from an EMBL/GenBank/DDBJ whole genome shotgun (WGS) entry which is preliminary data.</text>
</comment>
<sequence length="83" mass="9128">MKKVKLIFAVLAAVTGISAAVASDRQAFSPQITHNWINWNNELVLVNQTQEQAQLVCAGNFGICLRAADNPYIFTVGELMLLH</sequence>
<feature type="signal peptide" evidence="1">
    <location>
        <begin position="1"/>
        <end position="22"/>
    </location>
</feature>